<comment type="subcellular location">
    <subcellularLocation>
        <location evidence="1">Cell inner membrane</location>
        <topology evidence="1">Multi-pass membrane protein</topology>
    </subcellularLocation>
</comment>
<feature type="transmembrane region" description="Helical" evidence="6">
    <location>
        <begin position="91"/>
        <end position="108"/>
    </location>
</feature>
<evidence type="ECO:0000256" key="6">
    <source>
        <dbReference type="SAM" id="Phobius"/>
    </source>
</evidence>
<evidence type="ECO:0000256" key="3">
    <source>
        <dbReference type="ARBA" id="ARBA00022692"/>
    </source>
</evidence>
<keyword evidence="2" id="KW-1003">Cell membrane</keyword>
<name>A0ABT0PKR7_9GAMM</name>
<evidence type="ECO:0000256" key="1">
    <source>
        <dbReference type="ARBA" id="ARBA00004429"/>
    </source>
</evidence>
<gene>
    <name evidence="7" type="ORF">M3P05_18575</name>
</gene>
<evidence type="ECO:0000256" key="2">
    <source>
        <dbReference type="ARBA" id="ARBA00022475"/>
    </source>
</evidence>
<feature type="transmembrane region" description="Helical" evidence="6">
    <location>
        <begin position="146"/>
        <end position="166"/>
    </location>
</feature>
<comment type="caution">
    <text evidence="7">The sequence shown here is derived from an EMBL/GenBank/DDBJ whole genome shotgun (WGS) entry which is preliminary data.</text>
</comment>
<dbReference type="InterPro" id="IPR001851">
    <property type="entry name" value="ABC_transp_permease"/>
</dbReference>
<feature type="transmembrane region" description="Helical" evidence="6">
    <location>
        <begin position="251"/>
        <end position="271"/>
    </location>
</feature>
<feature type="transmembrane region" description="Helical" evidence="6">
    <location>
        <begin position="277"/>
        <end position="294"/>
    </location>
</feature>
<feature type="transmembrane region" description="Helical" evidence="6">
    <location>
        <begin position="330"/>
        <end position="350"/>
    </location>
</feature>
<dbReference type="Pfam" id="PF02653">
    <property type="entry name" value="BPD_transp_2"/>
    <property type="match status" value="1"/>
</dbReference>
<accession>A0ABT0PKR7</accession>
<dbReference type="PANTHER" id="PTHR47089">
    <property type="entry name" value="ABC TRANSPORTER, PERMEASE PROTEIN"/>
    <property type="match status" value="1"/>
</dbReference>
<feature type="transmembrane region" description="Helical" evidence="6">
    <location>
        <begin position="63"/>
        <end position="84"/>
    </location>
</feature>
<dbReference type="CDD" id="cd06580">
    <property type="entry name" value="TM_PBP1_transp_TpRbsC_like"/>
    <property type="match status" value="1"/>
</dbReference>
<reference evidence="7 8" key="1">
    <citation type="submission" date="2022-05" db="EMBL/GenBank/DDBJ databases">
        <authorList>
            <person name="Park J.-S."/>
        </authorList>
    </citation>
    <scope>NUCLEOTIDE SEQUENCE [LARGE SCALE GENOMIC DNA]</scope>
    <source>
        <strain evidence="7 8">2012CJ34-2</strain>
    </source>
</reference>
<feature type="transmembrane region" description="Helical" evidence="6">
    <location>
        <begin position="301"/>
        <end position="318"/>
    </location>
</feature>
<dbReference type="PANTHER" id="PTHR47089:SF1">
    <property type="entry name" value="GUANOSINE ABC TRANSPORTER PERMEASE PROTEIN NUPP"/>
    <property type="match status" value="1"/>
</dbReference>
<dbReference type="Proteomes" id="UP001203338">
    <property type="component" value="Unassembled WGS sequence"/>
</dbReference>
<feature type="transmembrane region" description="Helical" evidence="6">
    <location>
        <begin position="114"/>
        <end position="134"/>
    </location>
</feature>
<keyword evidence="4 6" id="KW-1133">Transmembrane helix</keyword>
<keyword evidence="3 6" id="KW-0812">Transmembrane</keyword>
<evidence type="ECO:0000313" key="7">
    <source>
        <dbReference type="EMBL" id="MCL6271928.1"/>
    </source>
</evidence>
<feature type="transmembrane region" description="Helical" evidence="6">
    <location>
        <begin position="12"/>
        <end position="37"/>
    </location>
</feature>
<evidence type="ECO:0000313" key="8">
    <source>
        <dbReference type="Proteomes" id="UP001203338"/>
    </source>
</evidence>
<feature type="transmembrane region" description="Helical" evidence="6">
    <location>
        <begin position="202"/>
        <end position="221"/>
    </location>
</feature>
<evidence type="ECO:0000256" key="4">
    <source>
        <dbReference type="ARBA" id="ARBA00022989"/>
    </source>
</evidence>
<protein>
    <submittedName>
        <fullName evidence="7">ABC transporter permease</fullName>
    </submittedName>
</protein>
<keyword evidence="8" id="KW-1185">Reference proteome</keyword>
<dbReference type="EMBL" id="JAMFLX010000037">
    <property type="protein sequence ID" value="MCL6271928.1"/>
    <property type="molecule type" value="Genomic_DNA"/>
</dbReference>
<sequence>MSPILAESPRWVRIGLVPALQLALALVISSLVVLIIGEDPVQAFAIMIRGATNLEFGGFHSTLYYTTNFIFTGLAVALAFHAGLFNIGGEGQAYVAGLGIAIVCLLFDSTLSVWLMAPLVILASAAFGAIWGVIPGYLQAKRGSHIVVTTIMFNFIAMALMSYALVVHISPLGGNSTDSRYWNSDAVFPKWNEMMPDAPFSLLNPTLILALVCCWLVWLLVWRTRLGYAIRTVGSNPHAATYAGINASRTIIITMAISGALAGMMAVNEVYGAQGRLILNFTSGFGFMGIAVALMGRNHPFGVVLASLLFGALYQGGTELQFEISSINPQMVLVIQGLVVFFTGALDRLVRGPVEGAFLRYQLAKAKKAEAADAAVAGGN</sequence>
<organism evidence="7 8">
    <name type="scientific">Parendozoicomonas callyspongiae</name>
    <dbReference type="NCBI Taxonomy" id="2942213"/>
    <lineage>
        <taxon>Bacteria</taxon>
        <taxon>Pseudomonadati</taxon>
        <taxon>Pseudomonadota</taxon>
        <taxon>Gammaproteobacteria</taxon>
        <taxon>Oceanospirillales</taxon>
        <taxon>Endozoicomonadaceae</taxon>
        <taxon>Parendozoicomonas</taxon>
    </lineage>
</organism>
<dbReference type="RefSeq" id="WP_249701598.1">
    <property type="nucleotide sequence ID" value="NZ_JAMFLX010000037.1"/>
</dbReference>
<evidence type="ECO:0000256" key="5">
    <source>
        <dbReference type="ARBA" id="ARBA00023136"/>
    </source>
</evidence>
<proteinExistence type="predicted"/>
<keyword evidence="5 6" id="KW-0472">Membrane</keyword>